<evidence type="ECO:0000256" key="2">
    <source>
        <dbReference type="ARBA" id="ARBA00022630"/>
    </source>
</evidence>
<feature type="domain" description="FAD-binding PCMH-type" evidence="5">
    <location>
        <begin position="82"/>
        <end position="248"/>
    </location>
</feature>
<evidence type="ECO:0000256" key="3">
    <source>
        <dbReference type="ARBA" id="ARBA00022827"/>
    </source>
</evidence>
<dbReference type="GO" id="GO:0071949">
    <property type="term" value="F:FAD binding"/>
    <property type="evidence" value="ECO:0007669"/>
    <property type="project" value="InterPro"/>
</dbReference>
<keyword evidence="4" id="KW-0560">Oxidoreductase</keyword>
<dbReference type="PROSITE" id="PS51387">
    <property type="entry name" value="FAD_PCMH"/>
    <property type="match status" value="1"/>
</dbReference>
<keyword evidence="3" id="KW-0274">FAD</keyword>
<dbReference type="Proteomes" id="UP000177798">
    <property type="component" value="Chromosome 5"/>
</dbReference>
<dbReference type="VEuPathDB" id="FungiDB:sscle_05g042480"/>
<sequence>MATTRSPVCLNIADETASIISSKFTSDENLVAHLSNPSIKRHPIPALTPLACWTFQILLGTNNVQYSSTDKSLIAVNWSEACRLEAQCVVSPSSTEEISLIMKIISFLHVSFAVRSGGHSPNPNWSSIDSNGILISTSNLDSINVSPDNSMASIGSGLRWGAVYEALDSYGVSVIGGRVPQVGVGGLSHFSAQHGLAADNVKDFEVVLTSGEIVNANADTNSGLFWALKGGGPNFGLVYSEPATYPEAFAPFAAIPNGIVRISPTNATVTFLSTILGTALAMLLRGKYCNLPAFRLKTHIISSHVYRSAASLIDDKFYNETSSYFLDTVNRLQADGIKVNIAFTLQTIPPSLVAVSEARGGNQMGIPSQAH</sequence>
<dbReference type="OrthoDB" id="2151789at2759"/>
<evidence type="ECO:0000259" key="5">
    <source>
        <dbReference type="PROSITE" id="PS51387"/>
    </source>
</evidence>
<name>A0A1D9Q3F9_SCLS1</name>
<evidence type="ECO:0000256" key="1">
    <source>
        <dbReference type="ARBA" id="ARBA00005466"/>
    </source>
</evidence>
<dbReference type="InterPro" id="IPR016169">
    <property type="entry name" value="FAD-bd_PCMH_sub2"/>
</dbReference>
<evidence type="ECO:0000313" key="7">
    <source>
        <dbReference type="Proteomes" id="UP000177798"/>
    </source>
</evidence>
<dbReference type="EMBL" id="CP017818">
    <property type="protein sequence ID" value="APA09478.1"/>
    <property type="molecule type" value="Genomic_DNA"/>
</dbReference>
<dbReference type="GO" id="GO:0016491">
    <property type="term" value="F:oxidoreductase activity"/>
    <property type="evidence" value="ECO:0007669"/>
    <property type="project" value="UniProtKB-KW"/>
</dbReference>
<organism evidence="6 7">
    <name type="scientific">Sclerotinia sclerotiorum (strain ATCC 18683 / 1980 / Ss-1)</name>
    <name type="common">White mold</name>
    <name type="synonym">Whetzelinia sclerotiorum</name>
    <dbReference type="NCBI Taxonomy" id="665079"/>
    <lineage>
        <taxon>Eukaryota</taxon>
        <taxon>Fungi</taxon>
        <taxon>Dikarya</taxon>
        <taxon>Ascomycota</taxon>
        <taxon>Pezizomycotina</taxon>
        <taxon>Leotiomycetes</taxon>
        <taxon>Helotiales</taxon>
        <taxon>Sclerotiniaceae</taxon>
        <taxon>Sclerotinia</taxon>
    </lineage>
</organism>
<gene>
    <name evidence="6" type="ORF">sscle_05g042480</name>
</gene>
<dbReference type="AlphaFoldDB" id="A0A1D9Q3F9"/>
<evidence type="ECO:0000313" key="6">
    <source>
        <dbReference type="EMBL" id="APA09478.1"/>
    </source>
</evidence>
<dbReference type="PANTHER" id="PTHR42973:SF54">
    <property type="entry name" value="FAD-BINDING PCMH-TYPE DOMAIN-CONTAINING PROTEIN"/>
    <property type="match status" value="1"/>
</dbReference>
<dbReference type="InterPro" id="IPR006094">
    <property type="entry name" value="Oxid_FAD_bind_N"/>
</dbReference>
<reference evidence="7" key="1">
    <citation type="journal article" date="2017" name="Genome Biol. Evol.">
        <title>The complete genome sequence of the phytopathogenic fungus Sclerotinia sclerotiorum reveals insights into the genome architecture of broad host range pathogens.</title>
        <authorList>
            <person name="Derbyshire M."/>
            <person name="Denton-Giles M."/>
            <person name="Hegedus D."/>
            <person name="Seifbarghy S."/>
            <person name="Rollins J."/>
            <person name="van Kan J."/>
            <person name="Seidl M.F."/>
            <person name="Faino L."/>
            <person name="Mbengue M."/>
            <person name="Navaud O."/>
            <person name="Raffaele S."/>
            <person name="Hammond-Kosack K."/>
            <person name="Heard S."/>
            <person name="Oliver R."/>
        </authorList>
    </citation>
    <scope>NUCLEOTIDE SEQUENCE [LARGE SCALE GENOMIC DNA]</scope>
    <source>
        <strain evidence="7">ATCC 18683 / 1980 / Ss-1</strain>
    </source>
</reference>
<dbReference type="Gene3D" id="3.30.465.10">
    <property type="match status" value="1"/>
</dbReference>
<comment type="similarity">
    <text evidence="1">Belongs to the oxygen-dependent FAD-linked oxidoreductase family.</text>
</comment>
<dbReference type="InterPro" id="IPR016166">
    <property type="entry name" value="FAD-bd_PCMH"/>
</dbReference>
<accession>A0A1D9Q3F9</accession>
<proteinExistence type="inferred from homology"/>
<protein>
    <recommendedName>
        <fullName evidence="5">FAD-binding PCMH-type domain-containing protein</fullName>
    </recommendedName>
</protein>
<dbReference type="SUPFAM" id="SSF56176">
    <property type="entry name" value="FAD-binding/transporter-associated domain-like"/>
    <property type="match status" value="1"/>
</dbReference>
<dbReference type="Pfam" id="PF01565">
    <property type="entry name" value="FAD_binding_4"/>
    <property type="match status" value="1"/>
</dbReference>
<dbReference type="InterPro" id="IPR036318">
    <property type="entry name" value="FAD-bd_PCMH-like_sf"/>
</dbReference>
<evidence type="ECO:0000256" key="4">
    <source>
        <dbReference type="ARBA" id="ARBA00023002"/>
    </source>
</evidence>
<keyword evidence="2" id="KW-0285">Flavoprotein</keyword>
<dbReference type="PANTHER" id="PTHR42973">
    <property type="entry name" value="BINDING OXIDOREDUCTASE, PUTATIVE (AFU_ORTHOLOGUE AFUA_1G17690)-RELATED"/>
    <property type="match status" value="1"/>
</dbReference>
<dbReference type="InterPro" id="IPR050416">
    <property type="entry name" value="FAD-linked_Oxidoreductase"/>
</dbReference>